<comment type="caution">
    <text evidence="11">The sequence shown here is derived from an EMBL/GenBank/DDBJ whole genome shotgun (WGS) entry which is preliminary data.</text>
</comment>
<dbReference type="EMBL" id="JBHLUH010000077">
    <property type="protein sequence ID" value="MFC0532934.1"/>
    <property type="molecule type" value="Genomic_DNA"/>
</dbReference>
<gene>
    <name evidence="10 11" type="primary">crcB</name>
    <name evidence="10" type="synonym">fluC</name>
    <name evidence="11" type="ORF">ACFFIA_35490</name>
</gene>
<keyword evidence="6 10" id="KW-0407">Ion channel</keyword>
<evidence type="ECO:0000256" key="4">
    <source>
        <dbReference type="ARBA" id="ARBA00022989"/>
    </source>
</evidence>
<evidence type="ECO:0000256" key="8">
    <source>
        <dbReference type="ARBA" id="ARBA00035585"/>
    </source>
</evidence>
<feature type="transmembrane region" description="Helical" evidence="10">
    <location>
        <begin position="86"/>
        <end position="106"/>
    </location>
</feature>
<keyword evidence="5 10" id="KW-0472">Membrane</keyword>
<dbReference type="Proteomes" id="UP001589867">
    <property type="component" value="Unassembled WGS sequence"/>
</dbReference>
<evidence type="ECO:0000256" key="7">
    <source>
        <dbReference type="ARBA" id="ARBA00035120"/>
    </source>
</evidence>
<keyword evidence="10" id="KW-0915">Sodium</keyword>
<dbReference type="PANTHER" id="PTHR28259">
    <property type="entry name" value="FLUORIDE EXPORT PROTEIN 1-RELATED"/>
    <property type="match status" value="1"/>
</dbReference>
<evidence type="ECO:0000313" key="12">
    <source>
        <dbReference type="Proteomes" id="UP001589867"/>
    </source>
</evidence>
<keyword evidence="3 10" id="KW-0812">Transmembrane</keyword>
<feature type="binding site" evidence="10">
    <location>
        <position position="67"/>
    </location>
    <ligand>
        <name>Na(+)</name>
        <dbReference type="ChEBI" id="CHEBI:29101"/>
        <note>structural</note>
    </ligand>
</feature>
<comment type="similarity">
    <text evidence="7 10">Belongs to the fluoride channel Fluc/FEX (TC 1.A.43) family.</text>
</comment>
<keyword evidence="2 10" id="KW-1003">Cell membrane</keyword>
<protein>
    <recommendedName>
        <fullName evidence="10">Fluoride-specific ion channel FluC</fullName>
    </recommendedName>
</protein>
<evidence type="ECO:0000256" key="2">
    <source>
        <dbReference type="ARBA" id="ARBA00022475"/>
    </source>
</evidence>
<evidence type="ECO:0000256" key="6">
    <source>
        <dbReference type="ARBA" id="ARBA00023303"/>
    </source>
</evidence>
<evidence type="ECO:0000256" key="1">
    <source>
        <dbReference type="ARBA" id="ARBA00004651"/>
    </source>
</evidence>
<proteinExistence type="inferred from homology"/>
<name>A0ABV6MEH7_9ACTN</name>
<keyword evidence="4 10" id="KW-1133">Transmembrane helix</keyword>
<dbReference type="Pfam" id="PF02537">
    <property type="entry name" value="CRCB"/>
    <property type="match status" value="1"/>
</dbReference>
<comment type="activity regulation">
    <text evidence="10">Na(+) is not transported, but it plays an essential structural role and its presence is essential for fluoride channel function.</text>
</comment>
<organism evidence="11 12">
    <name type="scientific">Phytohabitans kaempferiae</name>
    <dbReference type="NCBI Taxonomy" id="1620943"/>
    <lineage>
        <taxon>Bacteria</taxon>
        <taxon>Bacillati</taxon>
        <taxon>Actinomycetota</taxon>
        <taxon>Actinomycetes</taxon>
        <taxon>Micromonosporales</taxon>
        <taxon>Micromonosporaceae</taxon>
    </lineage>
</organism>
<comment type="subcellular location">
    <subcellularLocation>
        <location evidence="1 10">Cell membrane</location>
        <topology evidence="1 10">Multi-pass membrane protein</topology>
    </subcellularLocation>
</comment>
<dbReference type="RefSeq" id="WP_377259916.1">
    <property type="nucleotide sequence ID" value="NZ_JBHLUH010000077.1"/>
</dbReference>
<comment type="catalytic activity">
    <reaction evidence="8">
        <text>fluoride(in) = fluoride(out)</text>
        <dbReference type="Rhea" id="RHEA:76159"/>
        <dbReference type="ChEBI" id="CHEBI:17051"/>
    </reaction>
    <physiologicalReaction direction="left-to-right" evidence="8">
        <dbReference type="Rhea" id="RHEA:76160"/>
    </physiologicalReaction>
</comment>
<keyword evidence="12" id="KW-1185">Reference proteome</keyword>
<evidence type="ECO:0000256" key="10">
    <source>
        <dbReference type="HAMAP-Rule" id="MF_00454"/>
    </source>
</evidence>
<feature type="transmembrane region" description="Helical" evidence="10">
    <location>
        <begin position="54"/>
        <end position="74"/>
    </location>
</feature>
<evidence type="ECO:0000256" key="5">
    <source>
        <dbReference type="ARBA" id="ARBA00023136"/>
    </source>
</evidence>
<dbReference type="NCBIfam" id="TIGR00494">
    <property type="entry name" value="crcB"/>
    <property type="match status" value="1"/>
</dbReference>
<evidence type="ECO:0000256" key="9">
    <source>
        <dbReference type="ARBA" id="ARBA00049940"/>
    </source>
</evidence>
<keyword evidence="10" id="KW-0813">Transport</keyword>
<keyword evidence="10" id="KW-0479">Metal-binding</keyword>
<feature type="binding site" evidence="10">
    <location>
        <position position="64"/>
    </location>
    <ligand>
        <name>Na(+)</name>
        <dbReference type="ChEBI" id="CHEBI:29101"/>
        <note>structural</note>
    </ligand>
</feature>
<accession>A0ABV6MEH7</accession>
<reference evidence="11 12" key="1">
    <citation type="submission" date="2024-09" db="EMBL/GenBank/DDBJ databases">
        <authorList>
            <person name="Sun Q."/>
            <person name="Mori K."/>
        </authorList>
    </citation>
    <scope>NUCLEOTIDE SEQUENCE [LARGE SCALE GENOMIC DNA]</scope>
    <source>
        <strain evidence="11 12">TBRC 3947</strain>
    </source>
</reference>
<evidence type="ECO:0000256" key="3">
    <source>
        <dbReference type="ARBA" id="ARBA00022692"/>
    </source>
</evidence>
<dbReference type="InterPro" id="IPR003691">
    <property type="entry name" value="FluC"/>
</dbReference>
<dbReference type="HAMAP" id="MF_00454">
    <property type="entry name" value="FluC"/>
    <property type="match status" value="1"/>
</dbReference>
<dbReference type="PANTHER" id="PTHR28259:SF1">
    <property type="entry name" value="FLUORIDE EXPORT PROTEIN 1-RELATED"/>
    <property type="match status" value="1"/>
</dbReference>
<feature type="transmembrane region" description="Helical" evidence="10">
    <location>
        <begin position="26"/>
        <end position="47"/>
    </location>
</feature>
<evidence type="ECO:0000313" key="11">
    <source>
        <dbReference type="EMBL" id="MFC0532934.1"/>
    </source>
</evidence>
<comment type="function">
    <text evidence="9 10">Fluoride-specific ion channel. Important for reducing fluoride concentration in the cell, thus reducing its toxicity.</text>
</comment>
<keyword evidence="10" id="KW-0406">Ion transport</keyword>
<sequence>MAVGGALGAAARYGAGVAWPHATDGFPWATLAVNVTGCLAIGVLAGLAPRHRLAMPFLGTGVLGGFTTYSTYAVDAWTLADAGRPLAALAYVFGTLAAALVAVWAGHRLLRRPA</sequence>